<dbReference type="RefSeq" id="WP_168079452.1">
    <property type="nucleotide sequence ID" value="NZ_BAAAQJ010000027.1"/>
</dbReference>
<dbReference type="Pfam" id="PF13828">
    <property type="entry name" value="DUF4190"/>
    <property type="match status" value="1"/>
</dbReference>
<keyword evidence="1" id="KW-0472">Membrane</keyword>
<feature type="transmembrane region" description="Helical" evidence="1">
    <location>
        <begin position="20"/>
        <end position="45"/>
    </location>
</feature>
<dbReference type="EMBL" id="BONU01000031">
    <property type="protein sequence ID" value="GIG75399.1"/>
    <property type="molecule type" value="Genomic_DNA"/>
</dbReference>
<comment type="caution">
    <text evidence="3">The sequence shown here is derived from an EMBL/GenBank/DDBJ whole genome shotgun (WGS) entry which is preliminary data.</text>
</comment>
<proteinExistence type="predicted"/>
<keyword evidence="4" id="KW-1185">Reference proteome</keyword>
<protein>
    <recommendedName>
        <fullName evidence="2">DUF4190 domain-containing protein</fullName>
    </recommendedName>
</protein>
<evidence type="ECO:0000256" key="1">
    <source>
        <dbReference type="SAM" id="Phobius"/>
    </source>
</evidence>
<feature type="transmembrane region" description="Helical" evidence="1">
    <location>
        <begin position="57"/>
        <end position="78"/>
    </location>
</feature>
<keyword evidence="1" id="KW-1133">Transmembrane helix</keyword>
<evidence type="ECO:0000259" key="2">
    <source>
        <dbReference type="Pfam" id="PF13828"/>
    </source>
</evidence>
<dbReference type="Proteomes" id="UP000653674">
    <property type="component" value="Unassembled WGS sequence"/>
</dbReference>
<evidence type="ECO:0000313" key="4">
    <source>
        <dbReference type="Proteomes" id="UP000653674"/>
    </source>
</evidence>
<feature type="domain" description="DUF4190" evidence="2">
    <location>
        <begin position="16"/>
        <end position="76"/>
    </location>
</feature>
<dbReference type="InterPro" id="IPR025241">
    <property type="entry name" value="DUF4190"/>
</dbReference>
<dbReference type="AlphaFoldDB" id="A0A8J3LX49"/>
<reference evidence="3" key="1">
    <citation type="submission" date="2021-01" db="EMBL/GenBank/DDBJ databases">
        <title>Whole genome shotgun sequence of Planosporangium flavigriseum NBRC 105377.</title>
        <authorList>
            <person name="Komaki H."/>
            <person name="Tamura T."/>
        </authorList>
    </citation>
    <scope>NUCLEOTIDE SEQUENCE</scope>
    <source>
        <strain evidence="3">NBRC 105377</strain>
    </source>
</reference>
<name>A0A8J3LX49_9ACTN</name>
<organism evidence="3 4">
    <name type="scientific">Planosporangium flavigriseum</name>
    <dbReference type="NCBI Taxonomy" id="373681"/>
    <lineage>
        <taxon>Bacteria</taxon>
        <taxon>Bacillati</taxon>
        <taxon>Actinomycetota</taxon>
        <taxon>Actinomycetes</taxon>
        <taxon>Micromonosporales</taxon>
        <taxon>Micromonosporaceae</taxon>
        <taxon>Planosporangium</taxon>
    </lineage>
</organism>
<gene>
    <name evidence="3" type="ORF">Pfl04_38030</name>
</gene>
<evidence type="ECO:0000313" key="3">
    <source>
        <dbReference type="EMBL" id="GIG75399.1"/>
    </source>
</evidence>
<accession>A0A8J3LX49</accession>
<keyword evidence="1" id="KW-0812">Transmembrane</keyword>
<sequence length="92" mass="9294">MNAVKPRAAARLDDRAAAALLSGAVGLFLFNVVFGPIAIVLGVAAARRARPGRPGRVAALAGIGLGIADLVVFAVLVASKIRGGMFVWNVSG</sequence>